<evidence type="ECO:0000256" key="6">
    <source>
        <dbReference type="ARBA" id="ARBA00022984"/>
    </source>
</evidence>
<feature type="transmembrane region" description="Helical" evidence="17">
    <location>
        <begin position="319"/>
        <end position="344"/>
    </location>
</feature>
<evidence type="ECO:0000256" key="5">
    <source>
        <dbReference type="ARBA" id="ARBA00022960"/>
    </source>
</evidence>
<comment type="function">
    <text evidence="16">Peptidoglycan polymerase that is essential for cell division.</text>
</comment>
<feature type="transmembrane region" description="Helical" evidence="17">
    <location>
        <begin position="176"/>
        <end position="192"/>
    </location>
</feature>
<keyword evidence="3" id="KW-0808">Transferase</keyword>
<comment type="similarity">
    <text evidence="11">Belongs to the SEDS family. FtsW subfamily.</text>
</comment>
<evidence type="ECO:0000256" key="15">
    <source>
        <dbReference type="ARBA" id="ARBA00049902"/>
    </source>
</evidence>
<evidence type="ECO:0000256" key="10">
    <source>
        <dbReference type="ARBA" id="ARBA00033270"/>
    </source>
</evidence>
<protein>
    <recommendedName>
        <fullName evidence="12">Probable peptidoglycan glycosyltransferase FtsW</fullName>
        <ecNumber evidence="14">2.4.99.28</ecNumber>
    </recommendedName>
    <alternativeName>
        <fullName evidence="13">Cell division protein FtsW</fullName>
    </alternativeName>
    <alternativeName>
        <fullName evidence="10">Cell wall polymerase</fullName>
    </alternativeName>
    <alternativeName>
        <fullName evidence="9">Peptidoglycan polymerase</fullName>
    </alternativeName>
</protein>
<dbReference type="GO" id="GO:0005886">
    <property type="term" value="C:plasma membrane"/>
    <property type="evidence" value="ECO:0007669"/>
    <property type="project" value="TreeGrafter"/>
</dbReference>
<dbReference type="GO" id="GO:0009252">
    <property type="term" value="P:peptidoglycan biosynthetic process"/>
    <property type="evidence" value="ECO:0007669"/>
    <property type="project" value="UniProtKB-KW"/>
</dbReference>
<feature type="transmembrane region" description="Helical" evidence="17">
    <location>
        <begin position="59"/>
        <end position="76"/>
    </location>
</feature>
<evidence type="ECO:0000256" key="7">
    <source>
        <dbReference type="ARBA" id="ARBA00022989"/>
    </source>
</evidence>
<evidence type="ECO:0000256" key="14">
    <source>
        <dbReference type="ARBA" id="ARBA00044770"/>
    </source>
</evidence>
<dbReference type="Proteomes" id="UP000295710">
    <property type="component" value="Unassembled WGS sequence"/>
</dbReference>
<dbReference type="RefSeq" id="WP_132274219.1">
    <property type="nucleotide sequence ID" value="NZ_JAOBST010000095.1"/>
</dbReference>
<keyword evidence="7 17" id="KW-1133">Transmembrane helix</keyword>
<evidence type="ECO:0000313" key="19">
    <source>
        <dbReference type="Proteomes" id="UP000295710"/>
    </source>
</evidence>
<accession>A0A4R4FI53</accession>
<gene>
    <name evidence="18" type="ORF">E1963_01280</name>
</gene>
<keyword evidence="5" id="KW-0133">Cell shape</keyword>
<dbReference type="GO" id="GO:0051301">
    <property type="term" value="P:cell division"/>
    <property type="evidence" value="ECO:0007669"/>
    <property type="project" value="UniProtKB-KW"/>
</dbReference>
<dbReference type="PANTHER" id="PTHR30474">
    <property type="entry name" value="CELL CYCLE PROTEIN"/>
    <property type="match status" value="1"/>
</dbReference>
<reference evidence="18 19" key="1">
    <citation type="journal article" date="2016" name="Nat. Microbiol.">
        <title>The Mouse Intestinal Bacterial Collection (miBC) provides host-specific insight into cultured diversity and functional potential of the gut microbiota.</title>
        <authorList>
            <person name="Lagkouvardos I."/>
            <person name="Pukall R."/>
            <person name="Abt B."/>
            <person name="Foesel B.U."/>
            <person name="Meier-Kolthoff J.P."/>
            <person name="Kumar N."/>
            <person name="Bresciani A."/>
            <person name="Martinez I."/>
            <person name="Just S."/>
            <person name="Ziegler C."/>
            <person name="Brugiroux S."/>
            <person name="Garzetti D."/>
            <person name="Wenning M."/>
            <person name="Bui T.P."/>
            <person name="Wang J."/>
            <person name="Hugenholtz F."/>
            <person name="Plugge C.M."/>
            <person name="Peterson D.A."/>
            <person name="Hornef M.W."/>
            <person name="Baines J.F."/>
            <person name="Smidt H."/>
            <person name="Walter J."/>
            <person name="Kristiansen K."/>
            <person name="Nielsen H.B."/>
            <person name="Haller D."/>
            <person name="Overmann J."/>
            <person name="Stecher B."/>
            <person name="Clavel T."/>
        </authorList>
    </citation>
    <scope>NUCLEOTIDE SEQUENCE [LARGE SCALE GENOMIC DNA]</scope>
    <source>
        <strain evidence="18 19">DSM 28560</strain>
    </source>
</reference>
<evidence type="ECO:0000256" key="3">
    <source>
        <dbReference type="ARBA" id="ARBA00022679"/>
    </source>
</evidence>
<feature type="transmembrane region" description="Helical" evidence="17">
    <location>
        <begin position="356"/>
        <end position="377"/>
    </location>
</feature>
<dbReference type="GO" id="GO:0008360">
    <property type="term" value="P:regulation of cell shape"/>
    <property type="evidence" value="ECO:0007669"/>
    <property type="project" value="UniProtKB-KW"/>
</dbReference>
<proteinExistence type="inferred from homology"/>
<dbReference type="GO" id="GO:0032153">
    <property type="term" value="C:cell division site"/>
    <property type="evidence" value="ECO:0007669"/>
    <property type="project" value="TreeGrafter"/>
</dbReference>
<evidence type="ECO:0000256" key="11">
    <source>
        <dbReference type="ARBA" id="ARBA00038053"/>
    </source>
</evidence>
<evidence type="ECO:0000256" key="17">
    <source>
        <dbReference type="SAM" id="Phobius"/>
    </source>
</evidence>
<evidence type="ECO:0000256" key="4">
    <source>
        <dbReference type="ARBA" id="ARBA00022692"/>
    </source>
</evidence>
<evidence type="ECO:0000256" key="13">
    <source>
        <dbReference type="ARBA" id="ARBA00041418"/>
    </source>
</evidence>
<name>A0A4R4FI53_9FIRM</name>
<evidence type="ECO:0000256" key="12">
    <source>
        <dbReference type="ARBA" id="ARBA00041185"/>
    </source>
</evidence>
<feature type="transmembrane region" description="Helical" evidence="17">
    <location>
        <begin position="199"/>
        <end position="221"/>
    </location>
</feature>
<dbReference type="EC" id="2.4.99.28" evidence="14"/>
<keyword evidence="8 17" id="KW-0472">Membrane</keyword>
<dbReference type="Pfam" id="PF01098">
    <property type="entry name" value="FTSW_RODA_SPOVE"/>
    <property type="match status" value="1"/>
</dbReference>
<dbReference type="InterPro" id="IPR001182">
    <property type="entry name" value="FtsW/RodA"/>
</dbReference>
<dbReference type="PANTHER" id="PTHR30474:SF2">
    <property type="entry name" value="PEPTIDOGLYCAN GLYCOSYLTRANSFERASE FTSW-RELATED"/>
    <property type="match status" value="1"/>
</dbReference>
<evidence type="ECO:0000313" key="18">
    <source>
        <dbReference type="EMBL" id="TDA23397.1"/>
    </source>
</evidence>
<feature type="transmembrane region" description="Helical" evidence="17">
    <location>
        <begin position="20"/>
        <end position="39"/>
    </location>
</feature>
<keyword evidence="4 17" id="KW-0812">Transmembrane</keyword>
<evidence type="ECO:0000256" key="1">
    <source>
        <dbReference type="ARBA" id="ARBA00004141"/>
    </source>
</evidence>
<dbReference type="EMBL" id="SMMX01000001">
    <property type="protein sequence ID" value="TDA23397.1"/>
    <property type="molecule type" value="Genomic_DNA"/>
</dbReference>
<sequence length="385" mass="42670">MARNQKTRKRKMTKTRYFDYSMLAVLIFLICFGLVMLYSTSSYSALVTYGDSMHYFKRQLIFCVMGLIVIYVVAKIDYHIYIKWAKPLYIVSVFLMMLVKTPLGKEVNGAKRWIQLPFDQQFQPAEVAKIAIILFIPVLICKMGKEVKTLGGIVKILAWGAFSAACVLFLTDNLSTAIIVMGITCIMVFVVHPKTAPFIVLFTAGMGVVLVAVQILGRVLVTSENFRLRRILVWLAPEDHAAEGGYQIMQALYAIGSGGFFGKGLGNSAQKMIIPEVQNDMILSIICEELGIFGAIMVLVLFGMLLYRLLFIAQNAPDIYGSLIVTGIFAHIAIQVILNVAVVINLIPTTGITLPFISYGGTSILFLTIEMGIALGVSRKIKFED</sequence>
<comment type="catalytic activity">
    <reaction evidence="15">
        <text>[GlcNAc-(1-&gt;4)-Mur2Ac(oyl-L-Ala-gamma-D-Glu-L-Lys-D-Ala-D-Ala)](n)-di-trans,octa-cis-undecaprenyl diphosphate + beta-D-GlcNAc-(1-&gt;4)-Mur2Ac(oyl-L-Ala-gamma-D-Glu-L-Lys-D-Ala-D-Ala)-di-trans,octa-cis-undecaprenyl diphosphate = [GlcNAc-(1-&gt;4)-Mur2Ac(oyl-L-Ala-gamma-D-Glu-L-Lys-D-Ala-D-Ala)](n+1)-di-trans,octa-cis-undecaprenyl diphosphate + di-trans,octa-cis-undecaprenyl diphosphate + H(+)</text>
        <dbReference type="Rhea" id="RHEA:23708"/>
        <dbReference type="Rhea" id="RHEA-COMP:9602"/>
        <dbReference type="Rhea" id="RHEA-COMP:9603"/>
        <dbReference type="ChEBI" id="CHEBI:15378"/>
        <dbReference type="ChEBI" id="CHEBI:58405"/>
        <dbReference type="ChEBI" id="CHEBI:60033"/>
        <dbReference type="ChEBI" id="CHEBI:78435"/>
        <dbReference type="EC" id="2.4.99.28"/>
    </reaction>
</comment>
<evidence type="ECO:0000256" key="2">
    <source>
        <dbReference type="ARBA" id="ARBA00022676"/>
    </source>
</evidence>
<keyword evidence="2" id="KW-0328">Glycosyltransferase</keyword>
<keyword evidence="18" id="KW-0132">Cell division</keyword>
<evidence type="ECO:0000256" key="8">
    <source>
        <dbReference type="ARBA" id="ARBA00023136"/>
    </source>
</evidence>
<keyword evidence="18" id="KW-0131">Cell cycle</keyword>
<keyword evidence="19" id="KW-1185">Reference proteome</keyword>
<evidence type="ECO:0000256" key="9">
    <source>
        <dbReference type="ARBA" id="ARBA00032370"/>
    </source>
</evidence>
<dbReference type="GO" id="GO:0015648">
    <property type="term" value="F:lipid-linked peptidoglycan transporter activity"/>
    <property type="evidence" value="ECO:0007669"/>
    <property type="project" value="TreeGrafter"/>
</dbReference>
<dbReference type="GO" id="GO:0008955">
    <property type="term" value="F:peptidoglycan glycosyltransferase activity"/>
    <property type="evidence" value="ECO:0007669"/>
    <property type="project" value="UniProtKB-EC"/>
</dbReference>
<comment type="caution">
    <text evidence="18">The sequence shown here is derived from an EMBL/GenBank/DDBJ whole genome shotgun (WGS) entry which is preliminary data.</text>
</comment>
<dbReference type="AlphaFoldDB" id="A0A4R4FI53"/>
<feature type="transmembrane region" description="Helical" evidence="17">
    <location>
        <begin position="281"/>
        <end position="307"/>
    </location>
</feature>
<comment type="subcellular location">
    <subcellularLocation>
        <location evidence="1">Membrane</location>
        <topology evidence="1">Multi-pass membrane protein</topology>
    </subcellularLocation>
</comment>
<organism evidence="18 19">
    <name type="scientific">Extibacter muris</name>
    <dbReference type="NCBI Taxonomy" id="1796622"/>
    <lineage>
        <taxon>Bacteria</taxon>
        <taxon>Bacillati</taxon>
        <taxon>Bacillota</taxon>
        <taxon>Clostridia</taxon>
        <taxon>Lachnospirales</taxon>
        <taxon>Lachnospiraceae</taxon>
        <taxon>Extibacter</taxon>
    </lineage>
</organism>
<feature type="transmembrane region" description="Helical" evidence="17">
    <location>
        <begin position="153"/>
        <end position="170"/>
    </location>
</feature>
<evidence type="ECO:0000256" key="16">
    <source>
        <dbReference type="ARBA" id="ARBA00049966"/>
    </source>
</evidence>
<keyword evidence="6" id="KW-0573">Peptidoglycan synthesis</keyword>